<feature type="compositionally biased region" description="Polar residues" evidence="1">
    <location>
        <begin position="456"/>
        <end position="471"/>
    </location>
</feature>
<feature type="compositionally biased region" description="Low complexity" evidence="1">
    <location>
        <begin position="130"/>
        <end position="140"/>
    </location>
</feature>
<keyword evidence="3" id="KW-1185">Reference proteome</keyword>
<evidence type="ECO:0000313" key="2">
    <source>
        <dbReference type="EMBL" id="CAB9507691.1"/>
    </source>
</evidence>
<dbReference type="Proteomes" id="UP001153069">
    <property type="component" value="Unassembled WGS sequence"/>
</dbReference>
<comment type="caution">
    <text evidence="2">The sequence shown here is derived from an EMBL/GenBank/DDBJ whole genome shotgun (WGS) entry which is preliminary data.</text>
</comment>
<feature type="compositionally biased region" description="Basic and acidic residues" evidence="1">
    <location>
        <begin position="657"/>
        <end position="667"/>
    </location>
</feature>
<evidence type="ECO:0000256" key="1">
    <source>
        <dbReference type="SAM" id="MobiDB-lite"/>
    </source>
</evidence>
<feature type="compositionally biased region" description="Acidic residues" evidence="1">
    <location>
        <begin position="344"/>
        <end position="364"/>
    </location>
</feature>
<feature type="compositionally biased region" description="Low complexity" evidence="1">
    <location>
        <begin position="811"/>
        <end position="822"/>
    </location>
</feature>
<feature type="compositionally biased region" description="Polar residues" evidence="1">
    <location>
        <begin position="260"/>
        <end position="274"/>
    </location>
</feature>
<proteinExistence type="predicted"/>
<gene>
    <name evidence="2" type="ORF">SEMRO_316_G115620.1</name>
</gene>
<feature type="compositionally biased region" description="Acidic residues" evidence="1">
    <location>
        <begin position="308"/>
        <end position="321"/>
    </location>
</feature>
<feature type="compositionally biased region" description="Polar residues" evidence="1">
    <location>
        <begin position="235"/>
        <end position="252"/>
    </location>
</feature>
<name>A0A9N8DVN6_9STRA</name>
<evidence type="ECO:0000313" key="3">
    <source>
        <dbReference type="Proteomes" id="UP001153069"/>
    </source>
</evidence>
<protein>
    <submittedName>
        <fullName evidence="2">Uncharacterized protein</fullName>
    </submittedName>
</protein>
<feature type="compositionally biased region" description="Low complexity" evidence="1">
    <location>
        <begin position="164"/>
        <end position="180"/>
    </location>
</feature>
<dbReference type="AlphaFoldDB" id="A0A9N8DVN6"/>
<feature type="region of interest" description="Disordered" evidence="1">
    <location>
        <begin position="561"/>
        <end position="692"/>
    </location>
</feature>
<feature type="region of interest" description="Disordered" evidence="1">
    <location>
        <begin position="801"/>
        <end position="822"/>
    </location>
</feature>
<dbReference type="EMBL" id="CAICTM010000315">
    <property type="protein sequence ID" value="CAB9507691.1"/>
    <property type="molecule type" value="Genomic_DNA"/>
</dbReference>
<feature type="compositionally biased region" description="Low complexity" evidence="1">
    <location>
        <begin position="290"/>
        <end position="299"/>
    </location>
</feature>
<feature type="compositionally biased region" description="Basic residues" evidence="1">
    <location>
        <begin position="106"/>
        <end position="116"/>
    </location>
</feature>
<reference evidence="2" key="1">
    <citation type="submission" date="2020-06" db="EMBL/GenBank/DDBJ databases">
        <authorList>
            <consortium name="Plant Systems Biology data submission"/>
        </authorList>
    </citation>
    <scope>NUCLEOTIDE SEQUENCE</scope>
    <source>
        <strain evidence="2">D6</strain>
    </source>
</reference>
<sequence length="822" mass="90878">MSHPTGGEEGFQITGLELLTDETINDKKKKKPQHTTTNAKKPKAKAKSKITAQPALSPIHQKPRLVMNRSKPAPAFIRGGNKPLSRTKSLPRSFQRPDAAMAKPISPKRGKLKKTKSQQGRRMSTDQRRPSLPRVSRRVSIGNEEVGVTKTTWGQKPQRKPSLSGGSNHGKQQQQHQQGNYNSLTTPPPPAALKNTSDHDSVSRRSSISSNGSNFSDYDISDEDDAPPAKGPYIGNSSRSNNNDPMGHSSSGRGIPQRILSDNHSVVSEYSYANDSLDLRRNSNNRKKQQQQQQQPSRTGRSRQRPYDEEEYYDDLDDDSCANDTYANDSLDLRQYNKKKLGYGDEDEDFDDDLLDDDDDDDADTYANDSLDLRQYNKKKLARENNNQEDDDLDDDDDDSCDGDTYAGDSLDLRQYNKKKLTRKVSEGLDDSAAGSAYSYAVDSVDFRSFRRNIQRKTSVEQQQQQPSNQDLGYGNSPPTTEDLGYEQEPQPLAKQESWDDDASFDAYNSNKTPVDYMTRIVMGYQKKSNGGPEMRRMSNESTACSIYSYACDSVAMKPTKQRKTKLQEPAPPAKQAVDTKKMYANTEGYDDCSDDDEDYSDSSHHGGNNPYLSAMMGYGDAAGGGRRSSAQVKQSQSHDAGMERRFSCNSYSNDSVDLRMFKKDPSYNDGSGRRGSTQRRESMDESVGSAISARGLDPDYLNEIMGYALQPGTNIGGTANKNNNSLMAVPRQTEDPGPRQLLVTTEPDMMDSFTSIGSAGDWALSPSRPSQPKVSLSASKVMQASMTSLGGVGMAFRSQAEEEDCEYEDMGMAAASSGSAD</sequence>
<feature type="region of interest" description="Disordered" evidence="1">
    <location>
        <begin position="454"/>
        <end position="511"/>
    </location>
</feature>
<organism evidence="2 3">
    <name type="scientific">Seminavis robusta</name>
    <dbReference type="NCBI Taxonomy" id="568900"/>
    <lineage>
        <taxon>Eukaryota</taxon>
        <taxon>Sar</taxon>
        <taxon>Stramenopiles</taxon>
        <taxon>Ochrophyta</taxon>
        <taxon>Bacillariophyta</taxon>
        <taxon>Bacillariophyceae</taxon>
        <taxon>Bacillariophycidae</taxon>
        <taxon>Naviculales</taxon>
        <taxon>Naviculaceae</taxon>
        <taxon>Seminavis</taxon>
    </lineage>
</organism>
<feature type="compositionally biased region" description="Low complexity" evidence="1">
    <location>
        <begin position="204"/>
        <end position="216"/>
    </location>
</feature>
<accession>A0A9N8DVN6</accession>
<feature type="compositionally biased region" description="Acidic residues" evidence="1">
    <location>
        <begin position="589"/>
        <end position="601"/>
    </location>
</feature>
<feature type="compositionally biased region" description="Acidic residues" evidence="1">
    <location>
        <begin position="387"/>
        <end position="402"/>
    </location>
</feature>
<feature type="region of interest" description="Disordered" evidence="1">
    <location>
        <begin position="22"/>
        <end position="413"/>
    </location>
</feature>